<gene>
    <name evidence="2" type="ORF">GGQ01_003128</name>
</gene>
<organism evidence="2 3">
    <name type="scientific">Salinibacter ruber</name>
    <dbReference type="NCBI Taxonomy" id="146919"/>
    <lineage>
        <taxon>Bacteria</taxon>
        <taxon>Pseudomonadati</taxon>
        <taxon>Rhodothermota</taxon>
        <taxon>Rhodothermia</taxon>
        <taxon>Rhodothermales</taxon>
        <taxon>Salinibacteraceae</taxon>
        <taxon>Salinibacter</taxon>
    </lineage>
</organism>
<accession>A0A9X2UNN4</accession>
<feature type="region of interest" description="Disordered" evidence="1">
    <location>
        <begin position="17"/>
        <end position="41"/>
    </location>
</feature>
<evidence type="ECO:0000313" key="3">
    <source>
        <dbReference type="Proteomes" id="UP001155040"/>
    </source>
</evidence>
<name>A0A9X2UNN4_9BACT</name>
<dbReference type="InterPro" id="IPR010982">
    <property type="entry name" value="Lambda_DNA-bd_dom_sf"/>
</dbReference>
<dbReference type="Proteomes" id="UP001155040">
    <property type="component" value="Unassembled WGS sequence"/>
</dbReference>
<evidence type="ECO:0000313" key="2">
    <source>
        <dbReference type="EMBL" id="MCS4038039.1"/>
    </source>
</evidence>
<dbReference type="SUPFAM" id="SSF47413">
    <property type="entry name" value="lambda repressor-like DNA-binding domains"/>
    <property type="match status" value="1"/>
</dbReference>
<proteinExistence type="predicted"/>
<comment type="caution">
    <text evidence="2">The sequence shown here is derived from an EMBL/GenBank/DDBJ whole genome shotgun (WGS) entry which is preliminary data.</text>
</comment>
<dbReference type="AlphaFoldDB" id="A0A9X2UNN4"/>
<reference evidence="2" key="1">
    <citation type="submission" date="2022-08" db="EMBL/GenBank/DDBJ databases">
        <title>Genomic Encyclopedia of Type Strains, Phase V (KMG-V): Genome sequencing to study the core and pangenomes of soil and plant-associated prokaryotes.</title>
        <authorList>
            <person name="Whitman W."/>
        </authorList>
    </citation>
    <scope>NUCLEOTIDE SEQUENCE</scope>
    <source>
        <strain evidence="2">SP3012</strain>
    </source>
</reference>
<dbReference type="EMBL" id="JANUBF010000034">
    <property type="protein sequence ID" value="MCS4038039.1"/>
    <property type="molecule type" value="Genomic_DNA"/>
</dbReference>
<dbReference type="GO" id="GO:0003677">
    <property type="term" value="F:DNA binding"/>
    <property type="evidence" value="ECO:0007669"/>
    <property type="project" value="InterPro"/>
</dbReference>
<protein>
    <submittedName>
        <fullName evidence="2">Transcriptional regulator with XRE-family HTH domain</fullName>
    </submittedName>
</protein>
<dbReference type="RefSeq" id="WP_259091295.1">
    <property type="nucleotide sequence ID" value="NZ_JANUBF010000034.1"/>
</dbReference>
<evidence type="ECO:0000256" key="1">
    <source>
        <dbReference type="SAM" id="MobiDB-lite"/>
    </source>
</evidence>
<sequence length="323" mass="35153">MTDPSPQFVAAWQDLTGEFEAPGIGPNPSEELPSSEVEQVNRAYEKSAAAGRERALKAFRDLLERRMDTFRETAEEAAEKSGRAELKNAEAREGPLKTAGARRASVFGRNLDLLYQYLGITYEELSAVTAISKSTLNAFIRERPSPALGSVFQVGTGLGVHPTVLLAGYPELEIWEEAADPASLASGSSLPSEIENSRLRRTTEPMNRLLDGEAPDGEAFDAEAFDAEAFDVDDLGGANGPAEWLRRVEDVAQKLAPYFPSPGGALGAVIGWHHGGLKGAGLAAAAGHRYRLAVEQRDLEGFRCPGPFIESCLRRKLRHRYWE</sequence>